<name>A0A1A9Z436_GLOPL</name>
<keyword evidence="2" id="KW-1185">Reference proteome</keyword>
<sequence>MDRWNVRLCTGYTGAENQGKIRSAFEKRLVTILKIKRNSKYKRKAVDTWAIPVYTCSFGVVKWNGTDLDQANGTIRASMYKYNVHHPRSPKVRIYLPRQLGGRGLEYLSSLHDAEVTNLRKYFRSQRECRITEMMKLDRNYTPLNLISSSPETPNTQTIHHQMLCNWTQKQLHRNHANKKEEDTCIRTVNQRHIMNREIEPDLYRKCRNSRETIDHIIAGYIRLASTAYLNRCNQVCKILHQALAKKHSMQIPQIPYYKYQPAPVMNQNENATVCRPITTDHPINANKPDIVVLSWENKAVDIMDVSIPQNTRTTYSNKIVNYTELAPEIKGMYNVEKFTFNSNRHV</sequence>
<organism evidence="1 2">
    <name type="scientific">Glossina pallidipes</name>
    <name type="common">Tsetse fly</name>
    <dbReference type="NCBI Taxonomy" id="7398"/>
    <lineage>
        <taxon>Eukaryota</taxon>
        <taxon>Metazoa</taxon>
        <taxon>Ecdysozoa</taxon>
        <taxon>Arthropoda</taxon>
        <taxon>Hexapoda</taxon>
        <taxon>Insecta</taxon>
        <taxon>Pterygota</taxon>
        <taxon>Neoptera</taxon>
        <taxon>Endopterygota</taxon>
        <taxon>Diptera</taxon>
        <taxon>Brachycera</taxon>
        <taxon>Muscomorpha</taxon>
        <taxon>Hippoboscoidea</taxon>
        <taxon>Glossinidae</taxon>
        <taxon>Glossina</taxon>
    </lineage>
</organism>
<dbReference type="PANTHER" id="PTHR35450">
    <property type="entry name" value="REVERSE TRANSCRIPTASE DOMAIN-CONTAINING PROTEIN"/>
    <property type="match status" value="1"/>
</dbReference>
<protein>
    <submittedName>
        <fullName evidence="1">Uncharacterized protein</fullName>
    </submittedName>
</protein>
<proteinExistence type="predicted"/>
<dbReference type="EnsemblMetazoa" id="GPAI003219-RA">
    <property type="protein sequence ID" value="GPAI003219-PA"/>
    <property type="gene ID" value="GPAI003219"/>
</dbReference>
<reference evidence="2" key="1">
    <citation type="submission" date="2014-03" db="EMBL/GenBank/DDBJ databases">
        <authorList>
            <person name="Aksoy S."/>
            <person name="Warren W."/>
            <person name="Wilson R.K."/>
        </authorList>
    </citation>
    <scope>NUCLEOTIDE SEQUENCE [LARGE SCALE GENOMIC DNA]</scope>
    <source>
        <strain evidence="2">IAEA</strain>
    </source>
</reference>
<dbReference type="PANTHER" id="PTHR35450:SF2">
    <property type="entry name" value="REVERSE TRANSCRIPTASE DOMAIN-CONTAINING PROTEIN"/>
    <property type="match status" value="1"/>
</dbReference>
<dbReference type="Proteomes" id="UP000092445">
    <property type="component" value="Unassembled WGS sequence"/>
</dbReference>
<dbReference type="VEuPathDB" id="VectorBase:GPAI003219"/>
<accession>A0A1A9Z436</accession>
<reference evidence="1" key="2">
    <citation type="submission" date="2020-05" db="UniProtKB">
        <authorList>
            <consortium name="EnsemblMetazoa"/>
        </authorList>
    </citation>
    <scope>IDENTIFICATION</scope>
    <source>
        <strain evidence="1">IAEA</strain>
    </source>
</reference>
<dbReference type="AlphaFoldDB" id="A0A1A9Z436"/>
<evidence type="ECO:0000313" key="2">
    <source>
        <dbReference type="Proteomes" id="UP000092445"/>
    </source>
</evidence>
<dbReference type="STRING" id="7398.A0A1A9Z436"/>
<evidence type="ECO:0000313" key="1">
    <source>
        <dbReference type="EnsemblMetazoa" id="GPAI003219-PA"/>
    </source>
</evidence>